<dbReference type="GO" id="GO:0003899">
    <property type="term" value="F:DNA-directed RNA polymerase activity"/>
    <property type="evidence" value="ECO:0007669"/>
    <property type="project" value="UniProtKB-EC"/>
</dbReference>
<dbReference type="Gene3D" id="2.40.270.10">
    <property type="entry name" value="DNA-directed RNA polymerase, subunit 2, domain 6"/>
    <property type="match status" value="1"/>
</dbReference>
<evidence type="ECO:0000256" key="1">
    <source>
        <dbReference type="ARBA" id="ARBA00004123"/>
    </source>
</evidence>
<dbReference type="Gene3D" id="2.40.50.150">
    <property type="match status" value="1"/>
</dbReference>
<dbReference type="CDD" id="cd00653">
    <property type="entry name" value="RNA_pol_B_RPB2"/>
    <property type="match status" value="1"/>
</dbReference>
<evidence type="ECO:0000259" key="15">
    <source>
        <dbReference type="Pfam" id="PF00562"/>
    </source>
</evidence>
<sequence length="668" mass="75837">MICPAETPEGAAVGLVKNLALMAYISVGSQPSPILEFLEEWSMENLEEVAPSAIQDTTKIFVNGCWVGIHRDPDQLMTTLRKLRREMDIIVSEVSMIRDFQDREIRIYTDAGRICRPLLIVENQKLLLKKSHIQQLKEREYNNYSWQDLVSSSVVEYIDPLEEETIMLAMTPDDLVEDKESAYCSTYTHCEIHPAMILGVCASIIPFPDHNQSPRNTYQSAMGKQAMGVYITNYHVRMDTLAHGLFYPQKPLVTTRSMEYLRFRELPAGINSIVAIASYTGYNQEDSVILNASAIDRGFFRSFFFRSYKDAESKKGLDQEEIFEKPTRETVQGMRPAIYDKLDEDGIIAPGTRVSGDDVLIGKTLTLPANDDELEGTTKRFSKRDASVFMRRSETGIVDQVMLTINNEGYKFCKIRVRTVKTPQIGDKFASRHGQKGTCGIMYRQEDMPFTCEGITPDIIINPHAIPSRMTIGHLIECLQGKVAANKGEIGDATPFNDTVNVQKISKLLQQYGYNLRGNEVLFNGFTGRKLNAQVFLGPTYYQRLKHMVDDKIHSRARGPVQILNRQPMEGRSRDGGLRFGEMERDCQIAHGAAQFLRERLFEASDPYRVHVCNLCGLIAIANLRNQTFECRSCKNKTQISQIRIPYACKLLFQELMSMSIVPRMMVL</sequence>
<dbReference type="GO" id="GO:0008270">
    <property type="term" value="F:zinc ion binding"/>
    <property type="evidence" value="ECO:0007669"/>
    <property type="project" value="UniProtKB-KW"/>
</dbReference>
<dbReference type="GO" id="GO:0000428">
    <property type="term" value="C:DNA-directed RNA polymerase complex"/>
    <property type="evidence" value="ECO:0007669"/>
    <property type="project" value="UniProtKB-KW"/>
</dbReference>
<reference evidence="20 21" key="1">
    <citation type="journal article" date="2023" name="Sci. Data">
        <title>Genome assembly of the Korean intertidal mud-creeper Batillaria attramentaria.</title>
        <authorList>
            <person name="Patra A.K."/>
            <person name="Ho P.T."/>
            <person name="Jun S."/>
            <person name="Lee S.J."/>
            <person name="Kim Y."/>
            <person name="Won Y.J."/>
        </authorList>
    </citation>
    <scope>NUCLEOTIDE SEQUENCE [LARGE SCALE GENOMIC DNA]</scope>
    <source>
        <strain evidence="20">Wonlab-2016</strain>
    </source>
</reference>
<accession>A0ABD0MA73</accession>
<evidence type="ECO:0000259" key="17">
    <source>
        <dbReference type="Pfam" id="PF04565"/>
    </source>
</evidence>
<feature type="domain" description="DNA-directed RNA polymerase subunit 2 hybrid-binding" evidence="15">
    <location>
        <begin position="201"/>
        <end position="574"/>
    </location>
</feature>
<gene>
    <name evidence="20" type="ORF">BaRGS_00000091</name>
</gene>
<dbReference type="InterPro" id="IPR014724">
    <property type="entry name" value="RNA_pol_RPB2_OB-fold"/>
</dbReference>
<evidence type="ECO:0000256" key="4">
    <source>
        <dbReference type="ARBA" id="ARBA00022679"/>
    </source>
</evidence>
<evidence type="ECO:0000259" key="18">
    <source>
        <dbReference type="Pfam" id="PF04566"/>
    </source>
</evidence>
<dbReference type="AlphaFoldDB" id="A0ABD0MA73"/>
<keyword evidence="11" id="KW-0539">Nucleus</keyword>
<dbReference type="FunFam" id="3.90.1800.10:FF:000002">
    <property type="entry name" value="DNA-directed RNA polymerase subunit beta"/>
    <property type="match status" value="1"/>
</dbReference>
<dbReference type="FunFam" id="3.90.1070.20:FF:000001">
    <property type="entry name" value="DNA-directed RNA polymerase subunit beta"/>
    <property type="match status" value="1"/>
</dbReference>
<evidence type="ECO:0000256" key="8">
    <source>
        <dbReference type="ARBA" id="ARBA00022833"/>
    </source>
</evidence>
<dbReference type="InterPro" id="IPR015712">
    <property type="entry name" value="DNA-dir_RNA_pol_su2"/>
</dbReference>
<keyword evidence="6" id="KW-0479">Metal-binding</keyword>
<evidence type="ECO:0000256" key="5">
    <source>
        <dbReference type="ARBA" id="ARBA00022695"/>
    </source>
</evidence>
<dbReference type="PROSITE" id="PS01166">
    <property type="entry name" value="RNA_POL_BETA"/>
    <property type="match status" value="1"/>
</dbReference>
<dbReference type="InterPro" id="IPR007121">
    <property type="entry name" value="RNA_pol_bsu_CS"/>
</dbReference>
<proteinExistence type="inferred from homology"/>
<protein>
    <recommendedName>
        <fullName evidence="14">DNA-directed RNA polymerase subunit beta</fullName>
        <ecNumber evidence="14">2.7.7.6</ecNumber>
    </recommendedName>
</protein>
<evidence type="ECO:0000313" key="20">
    <source>
        <dbReference type="EMBL" id="KAK7508525.1"/>
    </source>
</evidence>
<name>A0ABD0MA73_9CAEN</name>
<dbReference type="PANTHER" id="PTHR20856">
    <property type="entry name" value="DNA-DIRECTED RNA POLYMERASE I SUBUNIT 2"/>
    <property type="match status" value="1"/>
</dbReference>
<dbReference type="InterPro" id="IPR037033">
    <property type="entry name" value="DNA-dir_RNAP_su2_hyb_sf"/>
</dbReference>
<evidence type="ECO:0000256" key="14">
    <source>
        <dbReference type="RuleBase" id="RU363031"/>
    </source>
</evidence>
<dbReference type="Gene3D" id="3.90.1070.20">
    <property type="match status" value="1"/>
</dbReference>
<dbReference type="FunFam" id="2.40.50.150:FF:000002">
    <property type="entry name" value="DNA-directed RNA polymerase subunit beta"/>
    <property type="match status" value="1"/>
</dbReference>
<evidence type="ECO:0000259" key="16">
    <source>
        <dbReference type="Pfam" id="PF04560"/>
    </source>
</evidence>
<feature type="domain" description="RNA polymerase Rpb2" evidence="16">
    <location>
        <begin position="576"/>
        <end position="666"/>
    </location>
</feature>
<dbReference type="FunFam" id="2.40.270.10:FF:000011">
    <property type="entry name" value="DNA-directed RNA polymerase subunit beta"/>
    <property type="match status" value="1"/>
</dbReference>
<keyword evidence="5 14" id="KW-0548">Nucleotidyltransferase</keyword>
<dbReference type="SUPFAM" id="SSF64484">
    <property type="entry name" value="beta and beta-prime subunits of DNA dependent RNA-polymerase"/>
    <property type="match status" value="1"/>
</dbReference>
<evidence type="ECO:0000259" key="19">
    <source>
        <dbReference type="Pfam" id="PF04567"/>
    </source>
</evidence>
<keyword evidence="7" id="KW-0863">Zinc-finger</keyword>
<dbReference type="Gene3D" id="3.90.1800.10">
    <property type="entry name" value="RNA polymerase alpha subunit dimerisation domain"/>
    <property type="match status" value="1"/>
</dbReference>
<dbReference type="InterPro" id="IPR007641">
    <property type="entry name" value="RNA_pol_Rpb2_7"/>
</dbReference>
<dbReference type="Pfam" id="PF04565">
    <property type="entry name" value="RNA_pol_Rpb2_3"/>
    <property type="match status" value="1"/>
</dbReference>
<feature type="domain" description="RNA polymerase Rpb2" evidence="17">
    <location>
        <begin position="1"/>
        <end position="25"/>
    </location>
</feature>
<keyword evidence="21" id="KW-1185">Reference proteome</keyword>
<dbReference type="Pfam" id="PF04567">
    <property type="entry name" value="RNA_pol_Rpb2_5"/>
    <property type="match status" value="1"/>
</dbReference>
<evidence type="ECO:0000256" key="2">
    <source>
        <dbReference type="ARBA" id="ARBA00006835"/>
    </source>
</evidence>
<keyword evidence="4 14" id="KW-0808">Transferase</keyword>
<dbReference type="Proteomes" id="UP001519460">
    <property type="component" value="Unassembled WGS sequence"/>
</dbReference>
<dbReference type="InterPro" id="IPR007646">
    <property type="entry name" value="RNA_pol_Rpb2_4"/>
</dbReference>
<keyword evidence="3 14" id="KW-0240">DNA-directed RNA polymerase</keyword>
<organism evidence="20 21">
    <name type="scientific">Batillaria attramentaria</name>
    <dbReference type="NCBI Taxonomy" id="370345"/>
    <lineage>
        <taxon>Eukaryota</taxon>
        <taxon>Metazoa</taxon>
        <taxon>Spiralia</taxon>
        <taxon>Lophotrochozoa</taxon>
        <taxon>Mollusca</taxon>
        <taxon>Gastropoda</taxon>
        <taxon>Caenogastropoda</taxon>
        <taxon>Sorbeoconcha</taxon>
        <taxon>Cerithioidea</taxon>
        <taxon>Batillariidae</taxon>
        <taxon>Batillaria</taxon>
    </lineage>
</organism>
<comment type="similarity">
    <text evidence="2 13">Belongs to the RNA polymerase beta chain family.</text>
</comment>
<evidence type="ECO:0000313" key="21">
    <source>
        <dbReference type="Proteomes" id="UP001519460"/>
    </source>
</evidence>
<comment type="catalytic activity">
    <reaction evidence="12 14">
        <text>RNA(n) + a ribonucleoside 5'-triphosphate = RNA(n+1) + diphosphate</text>
        <dbReference type="Rhea" id="RHEA:21248"/>
        <dbReference type="Rhea" id="RHEA-COMP:14527"/>
        <dbReference type="Rhea" id="RHEA-COMP:17342"/>
        <dbReference type="ChEBI" id="CHEBI:33019"/>
        <dbReference type="ChEBI" id="CHEBI:61557"/>
        <dbReference type="ChEBI" id="CHEBI:140395"/>
        <dbReference type="EC" id="2.7.7.6"/>
    </reaction>
</comment>
<dbReference type="EMBL" id="JACVVK020000001">
    <property type="protein sequence ID" value="KAK7508525.1"/>
    <property type="molecule type" value="Genomic_DNA"/>
</dbReference>
<evidence type="ECO:0000256" key="6">
    <source>
        <dbReference type="ARBA" id="ARBA00022723"/>
    </source>
</evidence>
<dbReference type="Pfam" id="PF00562">
    <property type="entry name" value="RNA_pol_Rpb2_6"/>
    <property type="match status" value="1"/>
</dbReference>
<dbReference type="EC" id="2.7.7.6" evidence="14"/>
<feature type="domain" description="RNA polymerase Rpb2" evidence="18">
    <location>
        <begin position="60"/>
        <end position="122"/>
    </location>
</feature>
<evidence type="ECO:0000256" key="13">
    <source>
        <dbReference type="RuleBase" id="RU000434"/>
    </source>
</evidence>
<comment type="subcellular location">
    <subcellularLocation>
        <location evidence="1">Nucleus</location>
    </subcellularLocation>
</comment>
<evidence type="ECO:0000256" key="12">
    <source>
        <dbReference type="ARBA" id="ARBA00048552"/>
    </source>
</evidence>
<comment type="function">
    <text evidence="14">DNA-dependent RNA polymerase catalyzes the transcription of DNA into RNA using the four ribonucleoside triphosphates as substrates.</text>
</comment>
<evidence type="ECO:0000256" key="7">
    <source>
        <dbReference type="ARBA" id="ARBA00022771"/>
    </source>
</evidence>
<keyword evidence="10 14" id="KW-0804">Transcription</keyword>
<feature type="domain" description="RNA polymerase Rpb2" evidence="19">
    <location>
        <begin position="146"/>
        <end position="194"/>
    </location>
</feature>
<evidence type="ECO:0000256" key="10">
    <source>
        <dbReference type="ARBA" id="ARBA00023163"/>
    </source>
</evidence>
<evidence type="ECO:0000256" key="9">
    <source>
        <dbReference type="ARBA" id="ARBA00022842"/>
    </source>
</evidence>
<dbReference type="InterPro" id="IPR007120">
    <property type="entry name" value="DNA-dir_RNAP_su2_dom"/>
</dbReference>
<dbReference type="InterPro" id="IPR007647">
    <property type="entry name" value="RNA_pol_Rpb2_5"/>
</dbReference>
<evidence type="ECO:0000256" key="3">
    <source>
        <dbReference type="ARBA" id="ARBA00022478"/>
    </source>
</evidence>
<dbReference type="Pfam" id="PF04560">
    <property type="entry name" value="RNA_pol_Rpb2_7"/>
    <property type="match status" value="1"/>
</dbReference>
<dbReference type="InterPro" id="IPR007645">
    <property type="entry name" value="RNA_pol_Rpb2_3"/>
</dbReference>
<keyword evidence="8" id="KW-0862">Zinc</keyword>
<keyword evidence="9" id="KW-0460">Magnesium</keyword>
<dbReference type="Pfam" id="PF04566">
    <property type="entry name" value="RNA_pol_Rpb2_4"/>
    <property type="match status" value="1"/>
</dbReference>
<evidence type="ECO:0000256" key="11">
    <source>
        <dbReference type="ARBA" id="ARBA00023242"/>
    </source>
</evidence>
<dbReference type="GO" id="GO:0005654">
    <property type="term" value="C:nucleoplasm"/>
    <property type="evidence" value="ECO:0007669"/>
    <property type="project" value="UniProtKB-ARBA"/>
</dbReference>
<comment type="caution">
    <text evidence="20">The sequence shown here is derived from an EMBL/GenBank/DDBJ whole genome shotgun (WGS) entry which is preliminary data.</text>
</comment>